<dbReference type="InterPro" id="IPR050520">
    <property type="entry name" value="INO80/SWR1_helicase"/>
</dbReference>
<dbReference type="InterPro" id="IPR038718">
    <property type="entry name" value="SNF2-like_sf"/>
</dbReference>
<feature type="compositionally biased region" description="Acidic residues" evidence="11">
    <location>
        <begin position="988"/>
        <end position="1011"/>
    </location>
</feature>
<sequence>MDDYDSTKDKPVIDEDAVSRTTTNDSVSSASASTTPTSADQNKSPEPGSSSSVAEPPSKRSKQTKRHLQLQSKLKTIKVRSLFDTDGDINSHNIIKSEDGSSRPKRLPKKRTFSDDPTNSGSNSNRKSSSSAPSQAPMARRPGLRSPNPSKKQRHETAAASSATSPTLRGRRRRPDLTVVQTPTPLLPYNANRRGRKARNDTSPKMDSPEQKESTHSPGITSAGASGRPKKAAITPLQSAELLMQQRHKSVELLRPPPKSALDKARNQSLRDRELELQSTLAHHGTLVRELAHMEVHQTIVDYRPDSYSTDERVTKFLLDYNLWDKANDYLLKKQRTNINTDRVIRSRPSQQTHTVPLIKMLQHSSELDALSTESSSTANDTQRQMLLRSLPPAAVNTIRTGTGIKKLNRQFPTLDAYLSTLEYLDDNDTDDPATATTKEAIDRYVEKERLIRERIRQLEETGGGFTTRLQEQANRRPQQIPSYLPQPPPGITTSDLRNHHRHEAILNNSSLHDSVTFQAITAARNFHGHIKYRRNAAKKCAKAIEKYWDHIHSRDERLHRDEIKRLTRLAKWTAQQVRAKWRVVERICDARYKELVKEQQAKKSRRHLEMILEHSEQMLGVRMDELATHQQAGFPDTPRSTSSLVEDDDDDDGWEDLKSTTPSLKSWYNDEDSSPGTTTPGTLDTRSSDSEHLVDDGEDALDHVIEDLGDSDTSGGSVDEDASLTVDQLRLKYQRFEEKDDSDGSESSDALDDDASQHYEDDDDRDHIIDDDHSDGSDSSGALDEDASLTVDQLRQKYQHFGQDTEGAEDSNSPITEYDTGAGDDESSDDDVLDLKALDSRTFEEAGGSQDSDYSSPSYGGTADGEDYDLNMSDDGETEDDEEVLVTLSTEADLPLDELYARYPPLSTINPDQGGVDSSTPSNQDIPSHVDTPMQQQPCTTSKTRKASVSLSDIDPDEVRLDKRAKRMDATAADDTPKVDDITGTNTDDDDDNTVTDYESEPPDEEDDHDDTLQQQAPSGPAPAETEQHDLPTDSGVERTDPAQQPTGTTLSTTKVDTRIPFLLRGTLREYQHVGLDWLASLYNNGLNGILADEMGLGKTIQTIALLASLACNKGIWGPHLVVVPTSVILNWEMEFKRWLPGFKILTYYGNPKERKEKRFGWSKENAFHVCITSYQLVLQDQSAFRRKAWQYLILDEAHHIKNFRSQRWQVLLNFNSKRRLLLTGTPLQNNLMELWSLLYFLMPNGVSASMPIGFANLKEFQEWFSSPVDRMIENQQGMNEESRLAIQKLHTVLRPYLLRRLKVDVEQQMPAKYEHVIYCRLSKRQRYLYDDFMGRAKTKETLASGNFLSIINTLMQLRKVCNHPDLFEERPIVTSFSMASDVIDEGQHIDTLVRRLLQPAGDNNDKWDACASNLLIVRPELETTSHQWISDEYSSLDCSPAFVDTIQRLKRASGVSSRGLGSAKKYLDLKTFAKAHAAQQQMAQIHRWESIHAVNQQRCQQRPLLGAGLLDQCRLLYARPHEDLYFAANDHHCGTPLDRPALITHCVLGYQDRIDRYMDVIVRYTFVTPAAVVKATPSLVAPPMPPVKDILHPLTSRLQIAFPDKRLLQYDCGKLQRLALLLQQLAAGGHRVLIFTQMTRVLDVLEAFLNMHGHRYLRLDGSTKVEQRQLLTEQFNSDKRILCFILSTRSGGLGINLTGADTVIFYDSDWNPSMDKQCQDRAHRIGQLRDVHIYRFVTEYTIEENIFKKANQKRLLDDMVIQEGGFTNDYFQKMDWWKDLPEVTNAEQQQEPTIDMEQALLEAEGDEVDAQAAIAARNEMTMDDDEFNDDKPTSSKSMAKISKVSPSPSPSPSSPVIHRPSVQSSPSPVPEHASHNQQKQQPSDLDEVDDNEDDKVQHLDAEVGHVDQYMLKFWEREMFGHYLGFGGFPEPED</sequence>
<dbReference type="GO" id="GO:0003677">
    <property type="term" value="F:DNA binding"/>
    <property type="evidence" value="ECO:0007669"/>
    <property type="project" value="UniProtKB-KW"/>
</dbReference>
<feature type="compositionally biased region" description="Low complexity" evidence="11">
    <location>
        <begin position="119"/>
        <end position="141"/>
    </location>
</feature>
<keyword evidence="6" id="KW-0067">ATP-binding</keyword>
<feature type="compositionally biased region" description="Polar residues" evidence="11">
    <location>
        <begin position="1043"/>
        <end position="1054"/>
    </location>
</feature>
<feature type="domain" description="Helicase ATP-binding" evidence="12">
    <location>
        <begin position="1081"/>
        <end position="1246"/>
    </location>
</feature>
<organism evidence="14">
    <name type="scientific">Absidia glauca</name>
    <name type="common">Pin mould</name>
    <dbReference type="NCBI Taxonomy" id="4829"/>
    <lineage>
        <taxon>Eukaryota</taxon>
        <taxon>Fungi</taxon>
        <taxon>Fungi incertae sedis</taxon>
        <taxon>Mucoromycota</taxon>
        <taxon>Mucoromycotina</taxon>
        <taxon>Mucoromycetes</taxon>
        <taxon>Mucorales</taxon>
        <taxon>Cunninghamellaceae</taxon>
        <taxon>Absidia</taxon>
    </lineage>
</organism>
<evidence type="ECO:0000256" key="8">
    <source>
        <dbReference type="ARBA" id="ARBA00023125"/>
    </source>
</evidence>
<dbReference type="Gene3D" id="1.20.120.850">
    <property type="entry name" value="SWI2/SNF2 ATPases, N-terminal domain"/>
    <property type="match status" value="1"/>
</dbReference>
<feature type="compositionally biased region" description="Basic and acidic residues" evidence="11">
    <location>
        <begin position="834"/>
        <end position="845"/>
    </location>
</feature>
<evidence type="ECO:0000259" key="13">
    <source>
        <dbReference type="PROSITE" id="PS51194"/>
    </source>
</evidence>
<dbReference type="STRING" id="4829.A0A168KW70"/>
<feature type="compositionally biased region" description="Basic residues" evidence="11">
    <location>
        <begin position="59"/>
        <end position="68"/>
    </location>
</feature>
<feature type="domain" description="Helicase C-terminal" evidence="13">
    <location>
        <begin position="1616"/>
        <end position="1769"/>
    </location>
</feature>
<dbReference type="CDD" id="cd18003">
    <property type="entry name" value="DEXQc_SRCAP"/>
    <property type="match status" value="1"/>
</dbReference>
<comment type="similarity">
    <text evidence="2">Belongs to the SNF2/RAD54 helicase family. SWR1 subfamily.</text>
</comment>
<keyword evidence="15" id="KW-1185">Reference proteome</keyword>
<dbReference type="CDD" id="cd18793">
    <property type="entry name" value="SF2_C_SNF"/>
    <property type="match status" value="1"/>
</dbReference>
<dbReference type="EMBL" id="LT550334">
    <property type="protein sequence ID" value="SAL95579.1"/>
    <property type="molecule type" value="Genomic_DNA"/>
</dbReference>
<dbReference type="InterPro" id="IPR049730">
    <property type="entry name" value="SNF2/RAD54-like_C"/>
</dbReference>
<evidence type="ECO:0000256" key="6">
    <source>
        <dbReference type="ARBA" id="ARBA00022840"/>
    </source>
</evidence>
<evidence type="ECO:0008006" key="16">
    <source>
        <dbReference type="Google" id="ProtNLM"/>
    </source>
</evidence>
<dbReference type="PANTHER" id="PTHR45685">
    <property type="entry name" value="HELICASE SRCAP-RELATED"/>
    <property type="match status" value="1"/>
</dbReference>
<dbReference type="PROSITE" id="PS51194">
    <property type="entry name" value="HELICASE_CTER"/>
    <property type="match status" value="1"/>
</dbReference>
<evidence type="ECO:0000313" key="14">
    <source>
        <dbReference type="EMBL" id="SAL95579.1"/>
    </source>
</evidence>
<dbReference type="GO" id="GO:0042393">
    <property type="term" value="F:histone binding"/>
    <property type="evidence" value="ECO:0007669"/>
    <property type="project" value="TreeGrafter"/>
</dbReference>
<dbReference type="SUPFAM" id="SSF52540">
    <property type="entry name" value="P-loop containing nucleoside triphosphate hydrolases"/>
    <property type="match status" value="2"/>
</dbReference>
<dbReference type="OrthoDB" id="372624at2759"/>
<dbReference type="OMA" id="QRTNINT"/>
<dbReference type="FunFam" id="1.20.120.850:FF:000012">
    <property type="entry name" value="protein PHOTOPERIOD-INDEPENDENT EARLY FLOWERING 1 isoform X3"/>
    <property type="match status" value="1"/>
</dbReference>
<name>A0A168KW70_ABSGL</name>
<feature type="compositionally biased region" description="Acidic residues" evidence="11">
    <location>
        <begin position="865"/>
        <end position="885"/>
    </location>
</feature>
<feature type="compositionally biased region" description="Basic and acidic residues" evidence="11">
    <location>
        <begin position="1027"/>
        <end position="1042"/>
    </location>
</feature>
<dbReference type="Gene3D" id="3.40.50.10810">
    <property type="entry name" value="Tandem AAA-ATPase domain"/>
    <property type="match status" value="1"/>
</dbReference>
<feature type="region of interest" description="Disordered" evidence="11">
    <location>
        <begin position="633"/>
        <end position="694"/>
    </location>
</feature>
<dbReference type="GO" id="GO:0005524">
    <property type="term" value="F:ATP binding"/>
    <property type="evidence" value="ECO:0007669"/>
    <property type="project" value="UniProtKB-KW"/>
</dbReference>
<feature type="region of interest" description="Disordered" evidence="11">
    <location>
        <begin position="737"/>
        <end position="1054"/>
    </location>
</feature>
<feature type="compositionally biased region" description="Acidic residues" evidence="11">
    <location>
        <begin position="823"/>
        <end position="833"/>
    </location>
</feature>
<dbReference type="PROSITE" id="PS51192">
    <property type="entry name" value="HELICASE_ATP_BIND_1"/>
    <property type="match status" value="1"/>
</dbReference>
<feature type="region of interest" description="Disordered" evidence="11">
    <location>
        <begin position="472"/>
        <end position="496"/>
    </location>
</feature>
<keyword evidence="9" id="KW-0010">Activator</keyword>
<evidence type="ECO:0000256" key="2">
    <source>
        <dbReference type="ARBA" id="ARBA00009220"/>
    </source>
</evidence>
<dbReference type="SMART" id="SM00490">
    <property type="entry name" value="HELICc"/>
    <property type="match status" value="1"/>
</dbReference>
<feature type="compositionally biased region" description="Low complexity" evidence="11">
    <location>
        <begin position="158"/>
        <end position="167"/>
    </location>
</feature>
<evidence type="ECO:0000256" key="1">
    <source>
        <dbReference type="ARBA" id="ARBA00004123"/>
    </source>
</evidence>
<dbReference type="Pfam" id="PF07529">
    <property type="entry name" value="HSA"/>
    <property type="match status" value="1"/>
</dbReference>
<feature type="compositionally biased region" description="Basic and acidic residues" evidence="11">
    <location>
        <begin position="756"/>
        <end position="777"/>
    </location>
</feature>
<feature type="compositionally biased region" description="Acidic residues" evidence="11">
    <location>
        <begin position="740"/>
        <end position="755"/>
    </location>
</feature>
<protein>
    <recommendedName>
        <fullName evidence="16">Helicase SWR1</fullName>
    </recommendedName>
</protein>
<dbReference type="Proteomes" id="UP000078561">
    <property type="component" value="Unassembled WGS sequence"/>
</dbReference>
<dbReference type="FunCoup" id="A0A168KW70">
    <property type="interactions" value="544"/>
</dbReference>
<dbReference type="GO" id="GO:0000812">
    <property type="term" value="C:Swr1 complex"/>
    <property type="evidence" value="ECO:0007669"/>
    <property type="project" value="TreeGrafter"/>
</dbReference>
<evidence type="ECO:0000256" key="7">
    <source>
        <dbReference type="ARBA" id="ARBA00022853"/>
    </source>
</evidence>
<dbReference type="InterPro" id="IPR001650">
    <property type="entry name" value="Helicase_C-like"/>
</dbReference>
<feature type="compositionally biased region" description="Polar residues" evidence="11">
    <location>
        <begin position="934"/>
        <end position="952"/>
    </location>
</feature>
<dbReference type="GO" id="GO:0006338">
    <property type="term" value="P:chromatin remodeling"/>
    <property type="evidence" value="ECO:0007669"/>
    <property type="project" value="TreeGrafter"/>
</dbReference>
<dbReference type="Pfam" id="PF00271">
    <property type="entry name" value="Helicase_C"/>
    <property type="match status" value="1"/>
</dbReference>
<evidence type="ECO:0000259" key="12">
    <source>
        <dbReference type="PROSITE" id="PS51192"/>
    </source>
</evidence>
<evidence type="ECO:0000256" key="9">
    <source>
        <dbReference type="ARBA" id="ARBA00023159"/>
    </source>
</evidence>
<evidence type="ECO:0000256" key="11">
    <source>
        <dbReference type="SAM" id="MobiDB-lite"/>
    </source>
</evidence>
<dbReference type="PANTHER" id="PTHR45685:SF1">
    <property type="entry name" value="HELICASE SRCAP"/>
    <property type="match status" value="1"/>
</dbReference>
<dbReference type="InterPro" id="IPR027417">
    <property type="entry name" value="P-loop_NTPase"/>
</dbReference>
<feature type="compositionally biased region" description="Acidic residues" evidence="11">
    <location>
        <begin position="646"/>
        <end position="655"/>
    </location>
</feature>
<dbReference type="InterPro" id="IPR000330">
    <property type="entry name" value="SNF2_N"/>
</dbReference>
<keyword evidence="8" id="KW-0238">DNA-binding</keyword>
<feature type="region of interest" description="Disordered" evidence="11">
    <location>
        <begin position="1"/>
        <end position="233"/>
    </location>
</feature>
<feature type="compositionally biased region" description="Polar residues" evidence="11">
    <location>
        <begin position="40"/>
        <end position="53"/>
    </location>
</feature>
<dbReference type="SMART" id="SM00487">
    <property type="entry name" value="DEXDc"/>
    <property type="match status" value="1"/>
</dbReference>
<keyword evidence="7" id="KW-0156">Chromatin regulator</keyword>
<dbReference type="InParanoid" id="A0A168KW70"/>
<proteinExistence type="inferred from homology"/>
<feature type="region of interest" description="Disordered" evidence="11">
    <location>
        <begin position="1819"/>
        <end position="1897"/>
    </location>
</feature>
<feature type="compositionally biased region" description="Polar residues" evidence="11">
    <location>
        <begin position="472"/>
        <end position="482"/>
    </location>
</feature>
<keyword evidence="10" id="KW-0539">Nucleus</keyword>
<feature type="compositionally biased region" description="Polar residues" evidence="11">
    <location>
        <begin position="675"/>
        <end position="686"/>
    </location>
</feature>
<feature type="compositionally biased region" description="Basic and acidic residues" evidence="11">
    <location>
        <begin position="1"/>
        <end position="13"/>
    </location>
</feature>
<dbReference type="InterPro" id="IPR014012">
    <property type="entry name" value="HSA_dom"/>
</dbReference>
<accession>A0A168KW70</accession>
<dbReference type="Gene3D" id="3.40.50.300">
    <property type="entry name" value="P-loop containing nucleotide triphosphate hydrolases"/>
    <property type="match status" value="1"/>
</dbReference>
<dbReference type="FunFam" id="3.40.50.10810:FF:000005">
    <property type="entry name" value="Photoperiod-independent early flowering 1"/>
    <property type="match status" value="1"/>
</dbReference>
<evidence type="ECO:0000256" key="4">
    <source>
        <dbReference type="ARBA" id="ARBA00022801"/>
    </source>
</evidence>
<dbReference type="InterPro" id="IPR014001">
    <property type="entry name" value="Helicase_ATP-bd"/>
</dbReference>
<dbReference type="GO" id="GO:0016887">
    <property type="term" value="F:ATP hydrolysis activity"/>
    <property type="evidence" value="ECO:0007669"/>
    <property type="project" value="TreeGrafter"/>
</dbReference>
<feature type="compositionally biased region" description="Basic and acidic residues" evidence="11">
    <location>
        <begin position="198"/>
        <end position="215"/>
    </location>
</feature>
<dbReference type="Pfam" id="PF00176">
    <property type="entry name" value="SNF2-rel_dom"/>
    <property type="match status" value="1"/>
</dbReference>
<evidence type="ECO:0000256" key="10">
    <source>
        <dbReference type="ARBA" id="ARBA00023242"/>
    </source>
</evidence>
<keyword evidence="3" id="KW-0547">Nucleotide-binding</keyword>
<feature type="compositionally biased region" description="Polar residues" evidence="11">
    <location>
        <begin position="908"/>
        <end position="927"/>
    </location>
</feature>
<keyword evidence="5" id="KW-0347">Helicase</keyword>
<comment type="subcellular location">
    <subcellularLocation>
        <location evidence="1">Nucleus</location>
    </subcellularLocation>
</comment>
<feature type="compositionally biased region" description="Acidic residues" evidence="11">
    <location>
        <begin position="1886"/>
        <end position="1895"/>
    </location>
</feature>
<feature type="compositionally biased region" description="Low complexity" evidence="11">
    <location>
        <begin position="21"/>
        <end position="39"/>
    </location>
</feature>
<reference evidence="14" key="1">
    <citation type="submission" date="2016-04" db="EMBL/GenBank/DDBJ databases">
        <authorList>
            <person name="Evans L.H."/>
            <person name="Alamgir A."/>
            <person name="Owens N."/>
            <person name="Weber N.D."/>
            <person name="Virtaneva K."/>
            <person name="Barbian K."/>
            <person name="Babar A."/>
            <person name="Rosenke K."/>
        </authorList>
    </citation>
    <scope>NUCLEOTIDE SEQUENCE [LARGE SCALE GENOMIC DNA]</scope>
    <source>
        <strain evidence="14">CBS 101.48</strain>
    </source>
</reference>
<dbReference type="GO" id="GO:0004386">
    <property type="term" value="F:helicase activity"/>
    <property type="evidence" value="ECO:0007669"/>
    <property type="project" value="UniProtKB-KW"/>
</dbReference>
<evidence type="ECO:0000256" key="5">
    <source>
        <dbReference type="ARBA" id="ARBA00022806"/>
    </source>
</evidence>
<evidence type="ECO:0000256" key="3">
    <source>
        <dbReference type="ARBA" id="ARBA00022741"/>
    </source>
</evidence>
<feature type="compositionally biased region" description="Polar residues" evidence="11">
    <location>
        <begin position="850"/>
        <end position="860"/>
    </location>
</feature>
<evidence type="ECO:0000313" key="15">
    <source>
        <dbReference type="Proteomes" id="UP000078561"/>
    </source>
</evidence>
<keyword evidence="4" id="KW-0378">Hydrolase</keyword>
<gene>
    <name evidence="14" type="primary">ABSGL_00908.1 scaffold 958</name>
</gene>